<accession>A0A1M5RYD9</accession>
<evidence type="ECO:0000259" key="1">
    <source>
        <dbReference type="Pfam" id="PF06032"/>
    </source>
</evidence>
<dbReference type="STRING" id="299255.SAMN02745129_1793"/>
<dbReference type="Pfam" id="PF20906">
    <property type="entry name" value="S-Me-THD_C"/>
    <property type="match status" value="1"/>
</dbReference>
<dbReference type="RefSeq" id="WP_067659238.1">
    <property type="nucleotide sequence ID" value="NZ_FQXG01000002.1"/>
</dbReference>
<dbReference type="AlphaFoldDB" id="A0A1M5RYD9"/>
<keyword evidence="4" id="KW-1185">Reference proteome</keyword>
<dbReference type="InterPro" id="IPR027479">
    <property type="entry name" value="S-Me-THD_N_sf"/>
</dbReference>
<dbReference type="Gene3D" id="2.40.390.10">
    <property type="entry name" value="CV3147-like"/>
    <property type="match status" value="1"/>
</dbReference>
<dbReference type="OrthoDB" id="7441206at2"/>
<protein>
    <recommendedName>
        <fullName evidence="5">DUF917 domain-containing protein</fullName>
    </recommendedName>
</protein>
<evidence type="ECO:0008006" key="5">
    <source>
        <dbReference type="Google" id="ProtNLM"/>
    </source>
</evidence>
<feature type="domain" description="S-Me-THD-like C-terminal" evidence="2">
    <location>
        <begin position="176"/>
        <end position="364"/>
    </location>
</feature>
<dbReference type="InterPro" id="IPR048350">
    <property type="entry name" value="S-Me-THD-like_C"/>
</dbReference>
<dbReference type="InterPro" id="IPR010318">
    <property type="entry name" value="S-Me-THD_N"/>
</dbReference>
<name>A0A1M5RYD9_9GAMM</name>
<gene>
    <name evidence="3" type="ORF">SAMN02745129_1793</name>
</gene>
<dbReference type="Gene3D" id="3.40.1610.10">
    <property type="entry name" value="CV3147-like domain"/>
    <property type="match status" value="1"/>
</dbReference>
<dbReference type="InterPro" id="IPR024071">
    <property type="entry name" value="S-Me-THD_C_sf"/>
</dbReference>
<reference evidence="3 4" key="1">
    <citation type="submission" date="2016-11" db="EMBL/GenBank/DDBJ databases">
        <authorList>
            <person name="Jaros S."/>
            <person name="Januszkiewicz K."/>
            <person name="Wedrychowicz H."/>
        </authorList>
    </citation>
    <scope>NUCLEOTIDE SEQUENCE [LARGE SCALE GENOMIC DNA]</scope>
    <source>
        <strain evidence="3 4">DSM 16917</strain>
    </source>
</reference>
<evidence type="ECO:0000313" key="4">
    <source>
        <dbReference type="Proteomes" id="UP000184268"/>
    </source>
</evidence>
<dbReference type="Proteomes" id="UP000184268">
    <property type="component" value="Unassembled WGS sequence"/>
</dbReference>
<dbReference type="SUPFAM" id="SSF160991">
    <property type="entry name" value="CV3147-like"/>
    <property type="match status" value="1"/>
</dbReference>
<feature type="domain" description="S-Me-THD N-terminal" evidence="1">
    <location>
        <begin position="7"/>
        <end position="172"/>
    </location>
</feature>
<dbReference type="Pfam" id="PF06032">
    <property type="entry name" value="S-Me-THD_N"/>
    <property type="match status" value="1"/>
</dbReference>
<evidence type="ECO:0000259" key="2">
    <source>
        <dbReference type="Pfam" id="PF20906"/>
    </source>
</evidence>
<evidence type="ECO:0000313" key="3">
    <source>
        <dbReference type="EMBL" id="SHH31048.1"/>
    </source>
</evidence>
<sequence>MKHLDKQDLIDILHGCAVLGTGGGGELDEGFEYLDRAFAANKPFRLVSLDEAPDEALICTPYMLGAISPMPPEQEAQYRRLPQSGEPPIDTAYRRLSQYLGQPFYGTVCCELGGSNTAISFYVAAMNDGMIIDADPAGRAVPEITHSTYYLNDLPAAPIVAANEFGECFVLEQVVDDQRAETLVRALSMVSRNDIAAIDHALPVSQLRSALIPGTISKALALGKALRLAKEEGSDVAVAIAEHGQGRVVFRGQVSEFDWRTEGGFTLGEVSIDGSGEFQSHDYRIDIKNENLAGWLDGQLHATIPELLCLIDLDKGEPVLNPNHRVGMNVAVVILPAPAAFVTERGLAAFGPSYLGLDRPFTPVLD</sequence>
<proteinExistence type="predicted"/>
<dbReference type="EMBL" id="FQXG01000002">
    <property type="protein sequence ID" value="SHH31048.1"/>
    <property type="molecule type" value="Genomic_DNA"/>
</dbReference>
<organism evidence="3 4">
    <name type="scientific">Ferrimonas marina</name>
    <dbReference type="NCBI Taxonomy" id="299255"/>
    <lineage>
        <taxon>Bacteria</taxon>
        <taxon>Pseudomonadati</taxon>
        <taxon>Pseudomonadota</taxon>
        <taxon>Gammaproteobacteria</taxon>
        <taxon>Alteromonadales</taxon>
        <taxon>Ferrimonadaceae</taxon>
        <taxon>Ferrimonas</taxon>
    </lineage>
</organism>